<gene>
    <name evidence="6" type="ORF">SAMN05192542_101462</name>
</gene>
<dbReference type="InterPro" id="IPR036388">
    <property type="entry name" value="WH-like_DNA-bd_sf"/>
</dbReference>
<dbReference type="InterPro" id="IPR014757">
    <property type="entry name" value="Tscrpt_reg_IclR_C"/>
</dbReference>
<dbReference type="Pfam" id="PF09339">
    <property type="entry name" value="HTH_IclR"/>
    <property type="match status" value="1"/>
</dbReference>
<dbReference type="AlphaFoldDB" id="A0A1H7FSH3"/>
<dbReference type="GO" id="GO:0045893">
    <property type="term" value="P:positive regulation of DNA-templated transcription"/>
    <property type="evidence" value="ECO:0007669"/>
    <property type="project" value="InterPro"/>
</dbReference>
<dbReference type="InterPro" id="IPR050707">
    <property type="entry name" value="HTH_MetabolicPath_Reg"/>
</dbReference>
<dbReference type="PANTHER" id="PTHR30136">
    <property type="entry name" value="HELIX-TURN-HELIX TRANSCRIPTIONAL REGULATOR, ICLR FAMILY"/>
    <property type="match status" value="1"/>
</dbReference>
<proteinExistence type="predicted"/>
<keyword evidence="7" id="KW-1185">Reference proteome</keyword>
<evidence type="ECO:0000256" key="2">
    <source>
        <dbReference type="ARBA" id="ARBA00023125"/>
    </source>
</evidence>
<dbReference type="PANTHER" id="PTHR30136:SF34">
    <property type="entry name" value="TRANSCRIPTIONAL REGULATOR"/>
    <property type="match status" value="1"/>
</dbReference>
<reference evidence="7" key="1">
    <citation type="submission" date="2016-10" db="EMBL/GenBank/DDBJ databases">
        <authorList>
            <person name="Varghese N."/>
            <person name="Submissions S."/>
        </authorList>
    </citation>
    <scope>NUCLEOTIDE SEQUENCE [LARGE SCALE GENOMIC DNA]</scope>
    <source>
        <strain evidence="7">LMG 26416</strain>
    </source>
</reference>
<feature type="region of interest" description="Disordered" evidence="4">
    <location>
        <begin position="1"/>
        <end position="29"/>
    </location>
</feature>
<dbReference type="Proteomes" id="UP000199120">
    <property type="component" value="Unassembled WGS sequence"/>
</dbReference>
<dbReference type="GO" id="GO:0003677">
    <property type="term" value="F:DNA binding"/>
    <property type="evidence" value="ECO:0007669"/>
    <property type="project" value="UniProtKB-KW"/>
</dbReference>
<dbReference type="GO" id="GO:0046278">
    <property type="term" value="P:3,4-dihydroxybenzoate metabolic process"/>
    <property type="evidence" value="ECO:0007669"/>
    <property type="project" value="InterPro"/>
</dbReference>
<dbReference type="GO" id="GO:0045892">
    <property type="term" value="P:negative regulation of DNA-templated transcription"/>
    <property type="evidence" value="ECO:0007669"/>
    <property type="project" value="TreeGrafter"/>
</dbReference>
<dbReference type="SMART" id="SM00346">
    <property type="entry name" value="HTH_ICLR"/>
    <property type="match status" value="1"/>
</dbReference>
<keyword evidence="1" id="KW-0805">Transcription regulation</keyword>
<name>A0A1H7FSH3_9BURK</name>
<protein>
    <submittedName>
        <fullName evidence="6">Transcriptional regulator, IclR family</fullName>
    </submittedName>
</protein>
<dbReference type="STRING" id="416943.SAMN05445871_5782"/>
<dbReference type="EMBL" id="FOAJ01000001">
    <property type="protein sequence ID" value="SEK29056.1"/>
    <property type="molecule type" value="Genomic_DNA"/>
</dbReference>
<dbReference type="InterPro" id="IPR005471">
    <property type="entry name" value="Tscrpt_reg_IclR_N"/>
</dbReference>
<dbReference type="Gene3D" id="1.10.10.10">
    <property type="entry name" value="Winged helix-like DNA-binding domain superfamily/Winged helix DNA-binding domain"/>
    <property type="match status" value="1"/>
</dbReference>
<keyword evidence="2" id="KW-0238">DNA-binding</keyword>
<dbReference type="Gene3D" id="3.30.450.40">
    <property type="match status" value="1"/>
</dbReference>
<dbReference type="SUPFAM" id="SSF46785">
    <property type="entry name" value="Winged helix' DNA-binding domain"/>
    <property type="match status" value="1"/>
</dbReference>
<dbReference type="SUPFAM" id="SSF55781">
    <property type="entry name" value="GAF domain-like"/>
    <property type="match status" value="1"/>
</dbReference>
<accession>A0A1H7FSH3</accession>
<dbReference type="InterPro" id="IPR029016">
    <property type="entry name" value="GAF-like_dom_sf"/>
</dbReference>
<evidence type="ECO:0000313" key="7">
    <source>
        <dbReference type="Proteomes" id="UP000199120"/>
    </source>
</evidence>
<dbReference type="Pfam" id="PF01614">
    <property type="entry name" value="IclR_C"/>
    <property type="match status" value="1"/>
</dbReference>
<evidence type="ECO:0000256" key="1">
    <source>
        <dbReference type="ARBA" id="ARBA00023015"/>
    </source>
</evidence>
<feature type="domain" description="IclR-ED" evidence="5">
    <location>
        <begin position="102"/>
        <end position="284"/>
    </location>
</feature>
<dbReference type="GO" id="GO:0003700">
    <property type="term" value="F:DNA-binding transcription factor activity"/>
    <property type="evidence" value="ECO:0007669"/>
    <property type="project" value="TreeGrafter"/>
</dbReference>
<keyword evidence="3" id="KW-0804">Transcription</keyword>
<evidence type="ECO:0000313" key="6">
    <source>
        <dbReference type="EMBL" id="SEK29056.1"/>
    </source>
</evidence>
<organism evidence="6 7">
    <name type="scientific">Paraburkholderia caballeronis</name>
    <dbReference type="NCBI Taxonomy" id="416943"/>
    <lineage>
        <taxon>Bacteria</taxon>
        <taxon>Pseudomonadati</taxon>
        <taxon>Pseudomonadota</taxon>
        <taxon>Betaproteobacteria</taxon>
        <taxon>Burkholderiales</taxon>
        <taxon>Burkholderiaceae</taxon>
        <taxon>Paraburkholderia</taxon>
    </lineage>
</organism>
<dbReference type="InterPro" id="IPR012794">
    <property type="entry name" value="PcaR_PcaU"/>
</dbReference>
<dbReference type="InterPro" id="IPR036390">
    <property type="entry name" value="WH_DNA-bd_sf"/>
</dbReference>
<evidence type="ECO:0000259" key="5">
    <source>
        <dbReference type="PROSITE" id="PS51078"/>
    </source>
</evidence>
<evidence type="ECO:0000256" key="3">
    <source>
        <dbReference type="ARBA" id="ARBA00023163"/>
    </source>
</evidence>
<sequence>MTSVKVPVNGREGDSSPEEGMDPAVDPGLESAAKGRAKEGMAGLAKGLAIIEAFGASTTRMTVADAARFADLSRPAARRCLLTLVELGYLAHDGKFFMPLPRMLRLGSAYLSTSSLPQIAQPLLVDARDELQESISLAVLDDGYAVFVARAEAVRIVSTGVKLGGRLPAYCSATGRVLLSDLTDDEIRRHLAGVPMKRLTARTLADADAVVAAIGRARADGYSLSNEELEVGMCAMAVPVRGRGGMIEAAVSVSVLSGRVSIETLEQSFLPVLRRVAQRIERAL</sequence>
<evidence type="ECO:0000256" key="4">
    <source>
        <dbReference type="SAM" id="MobiDB-lite"/>
    </source>
</evidence>
<dbReference type="OrthoDB" id="9807558at2"/>
<dbReference type="PROSITE" id="PS51078">
    <property type="entry name" value="ICLR_ED"/>
    <property type="match status" value="1"/>
</dbReference>
<dbReference type="NCBIfam" id="TIGR02431">
    <property type="entry name" value="pcaR_pcaU"/>
    <property type="match status" value="1"/>
</dbReference>